<dbReference type="EMBL" id="BAAAHQ010000070">
    <property type="protein sequence ID" value="GAA0954499.1"/>
    <property type="molecule type" value="Genomic_DNA"/>
</dbReference>
<gene>
    <name evidence="1" type="ORF">GCM10009560_78400</name>
</gene>
<evidence type="ECO:0000313" key="1">
    <source>
        <dbReference type="EMBL" id="GAA0954499.1"/>
    </source>
</evidence>
<comment type="caution">
    <text evidence="1">The sequence shown here is derived from an EMBL/GenBank/DDBJ whole genome shotgun (WGS) entry which is preliminary data.</text>
</comment>
<name>A0ABN1RBN1_9ACTN</name>
<reference evidence="1 2" key="1">
    <citation type="journal article" date="2019" name="Int. J. Syst. Evol. Microbiol.">
        <title>The Global Catalogue of Microorganisms (GCM) 10K type strain sequencing project: providing services to taxonomists for standard genome sequencing and annotation.</title>
        <authorList>
            <consortium name="The Broad Institute Genomics Platform"/>
            <consortium name="The Broad Institute Genome Sequencing Center for Infectious Disease"/>
            <person name="Wu L."/>
            <person name="Ma J."/>
        </authorList>
    </citation>
    <scope>NUCLEOTIDE SEQUENCE [LARGE SCALE GENOMIC DNA]</scope>
    <source>
        <strain evidence="1 2">JCM 11136</strain>
    </source>
</reference>
<protein>
    <submittedName>
        <fullName evidence="1">Uncharacterized protein</fullName>
    </submittedName>
</protein>
<sequence>MPVDPHLFDLSLHRNKFRDHPGDAARDAPCPDVVFGGILLPVLYPADLGVVQAGQLGKSTPGEARILAEVAESDAESLLG</sequence>
<keyword evidence="2" id="KW-1185">Reference proteome</keyword>
<accession>A0ABN1RBN1</accession>
<evidence type="ECO:0000313" key="2">
    <source>
        <dbReference type="Proteomes" id="UP001501578"/>
    </source>
</evidence>
<proteinExistence type="predicted"/>
<dbReference type="Proteomes" id="UP001501578">
    <property type="component" value="Unassembled WGS sequence"/>
</dbReference>
<organism evidence="1 2">
    <name type="scientific">Nonomuraea longicatena</name>
    <dbReference type="NCBI Taxonomy" id="83682"/>
    <lineage>
        <taxon>Bacteria</taxon>
        <taxon>Bacillati</taxon>
        <taxon>Actinomycetota</taxon>
        <taxon>Actinomycetes</taxon>
        <taxon>Streptosporangiales</taxon>
        <taxon>Streptosporangiaceae</taxon>
        <taxon>Nonomuraea</taxon>
    </lineage>
</organism>